<organism evidence="1 2">
    <name type="scientific">Clostridium cadaveris</name>
    <dbReference type="NCBI Taxonomy" id="1529"/>
    <lineage>
        <taxon>Bacteria</taxon>
        <taxon>Bacillati</taxon>
        <taxon>Bacillota</taxon>
        <taxon>Clostridia</taxon>
        <taxon>Eubacteriales</taxon>
        <taxon>Clostridiaceae</taxon>
        <taxon>Clostridium</taxon>
    </lineage>
</organism>
<proteinExistence type="predicted"/>
<evidence type="ECO:0000313" key="1">
    <source>
        <dbReference type="EMBL" id="PWL55364.1"/>
    </source>
</evidence>
<gene>
    <name evidence="1" type="ORF">DBY38_01975</name>
</gene>
<dbReference type="RefSeq" id="WP_178312181.1">
    <property type="nucleotide sequence ID" value="NZ_JACATM010000028.1"/>
</dbReference>
<evidence type="ECO:0000313" key="2">
    <source>
        <dbReference type="Proteomes" id="UP000246114"/>
    </source>
</evidence>
<protein>
    <submittedName>
        <fullName evidence="1">Uncharacterized protein</fullName>
    </submittedName>
</protein>
<reference evidence="1 2" key="1">
    <citation type="submission" date="2018-03" db="EMBL/GenBank/DDBJ databases">
        <title>The uncultured portion of the human microbiome is neutrally assembled.</title>
        <authorList>
            <person name="Jeraldo P."/>
            <person name="Boardman L."/>
            <person name="White B.A."/>
            <person name="Nelson H."/>
            <person name="Goldenfeld N."/>
            <person name="Chia N."/>
        </authorList>
    </citation>
    <scope>NUCLEOTIDE SEQUENCE [LARGE SCALE GENOMIC DNA]</scope>
    <source>
        <strain evidence="1">CIM:MAG 903</strain>
    </source>
</reference>
<name>A0A316MAR2_9CLOT</name>
<accession>A0A316MAR2</accession>
<dbReference type="AlphaFoldDB" id="A0A316MAR2"/>
<sequence length="101" mass="12188">MFKEIKDKLKLVFSRKRYRSTDKCNVEKVDENEPVEILKKQTIDEENEVMKYGIKPTKKEPTEKVSDTKKLEKKLSRIINNTKTYRIRKKNIKRLFDLLIN</sequence>
<dbReference type="Proteomes" id="UP000246114">
    <property type="component" value="Unassembled WGS sequence"/>
</dbReference>
<dbReference type="EMBL" id="QAMZ01000007">
    <property type="protein sequence ID" value="PWL55364.1"/>
    <property type="molecule type" value="Genomic_DNA"/>
</dbReference>
<comment type="caution">
    <text evidence="1">The sequence shown here is derived from an EMBL/GenBank/DDBJ whole genome shotgun (WGS) entry which is preliminary data.</text>
</comment>